<reference evidence="1" key="1">
    <citation type="submission" date="2010-07" db="EMBL/GenBank/DDBJ databases">
        <authorList>
            <person name="Muzny D."/>
            <person name="Qin X."/>
            <person name="Buhay C."/>
            <person name="Dugan-Rocha S."/>
            <person name="Ding Y."/>
            <person name="Chen G."/>
            <person name="Hawes A."/>
            <person name="Holder M."/>
            <person name="Jhangiani S."/>
            <person name="Johnson A."/>
            <person name="Khan Z."/>
            <person name="Li Z."/>
            <person name="Liu W."/>
            <person name="Liu X."/>
            <person name="Perez L."/>
            <person name="Shen H."/>
            <person name="Wang Q."/>
            <person name="Watt J."/>
            <person name="Xi L."/>
            <person name="Xin Y."/>
            <person name="Zhou J."/>
            <person name="Deng J."/>
            <person name="Jiang H."/>
            <person name="Liu Y."/>
            <person name="Qu J."/>
            <person name="Song X.-Z."/>
            <person name="Zhang L."/>
            <person name="Villasana D."/>
            <person name="Johnson A."/>
            <person name="Liu J."/>
            <person name="Liyanage D."/>
            <person name="Lorensuhewa L."/>
            <person name="Robinson T."/>
            <person name="Song A."/>
            <person name="Song B.-B."/>
            <person name="Dinh H."/>
            <person name="Thornton R."/>
            <person name="Coyle M."/>
            <person name="Francisco L."/>
            <person name="Jackson L."/>
            <person name="Javaid M."/>
            <person name="Korchina V."/>
            <person name="Kovar C."/>
            <person name="Mata R."/>
            <person name="Mathew T."/>
            <person name="Ngo R."/>
            <person name="Nguyen L."/>
            <person name="Nguyen N."/>
            <person name="Okwuonu G."/>
            <person name="Ongeri F."/>
            <person name="Pham C."/>
            <person name="Simmons D."/>
            <person name="Wilczek-Boney K."/>
            <person name="Hale W."/>
            <person name="Jakkamsetti A."/>
            <person name="Pham P."/>
            <person name="Ruth R."/>
            <person name="San Lucas F."/>
            <person name="Warren J."/>
            <person name="Zhang J."/>
            <person name="Zhao Z."/>
            <person name="Zhou C."/>
            <person name="Zhu D."/>
            <person name="Lee S."/>
            <person name="Bess C."/>
            <person name="Blankenburg K."/>
            <person name="Forbes L."/>
            <person name="Fu Q."/>
            <person name="Gubbala S."/>
            <person name="Hirani K."/>
            <person name="Jayaseelan J.C."/>
            <person name="Lara F."/>
            <person name="Munidasa M."/>
            <person name="Palculict T."/>
            <person name="Patil S."/>
            <person name="Pu L.-L."/>
            <person name="Saada N."/>
            <person name="Tang L."/>
            <person name="Weissenberger G."/>
            <person name="Zhu Y."/>
            <person name="Hemphill L."/>
            <person name="Shang Y."/>
            <person name="Youmans B."/>
            <person name="Ayvaz T."/>
            <person name="Ross M."/>
            <person name="Santibanez J."/>
            <person name="Aqrawi P."/>
            <person name="Gross S."/>
            <person name="Joshi V."/>
            <person name="Fowler G."/>
            <person name="Nazareth L."/>
            <person name="Reid J."/>
            <person name="Worley K."/>
            <person name="Petrosino J."/>
            <person name="Highlander S."/>
            <person name="Gibbs R."/>
        </authorList>
    </citation>
    <scope>NUCLEOTIDE SEQUENCE [LARGE SCALE GENOMIC DNA]</scope>
    <source>
        <strain evidence="1">ATCC 33861</strain>
    </source>
</reference>
<protein>
    <submittedName>
        <fullName evidence="1">RHS repeat-associated core domain protein</fullName>
    </submittedName>
</protein>
<dbReference type="Gene3D" id="2.180.10.10">
    <property type="entry name" value="RHS repeat-associated core"/>
    <property type="match status" value="1"/>
</dbReference>
<name>D7VLU4_SPHSI</name>
<gene>
    <name evidence="1" type="ORF">HMPREF0766_12198</name>
</gene>
<dbReference type="EMBL" id="ACHA02000010">
    <property type="protein sequence ID" value="EFK58206.1"/>
    <property type="molecule type" value="Genomic_DNA"/>
</dbReference>
<dbReference type="STRING" id="525373.HMPREF0766_12198"/>
<dbReference type="eggNOG" id="COG3209">
    <property type="taxonomic scope" value="Bacteria"/>
</dbReference>
<keyword evidence="2" id="KW-1185">Reference proteome</keyword>
<evidence type="ECO:0000313" key="2">
    <source>
        <dbReference type="Proteomes" id="UP000006258"/>
    </source>
</evidence>
<dbReference type="GeneID" id="95431555"/>
<dbReference type="HOGENOM" id="CLU_2865529_0_0_10"/>
<accession>D7VLU4</accession>
<dbReference type="Proteomes" id="UP000006258">
    <property type="component" value="Unassembled WGS sequence"/>
</dbReference>
<organism evidence="1 2">
    <name type="scientific">Sphingobacterium spiritivorum ATCC 33861</name>
    <dbReference type="NCBI Taxonomy" id="525373"/>
    <lineage>
        <taxon>Bacteria</taxon>
        <taxon>Pseudomonadati</taxon>
        <taxon>Bacteroidota</taxon>
        <taxon>Sphingobacteriia</taxon>
        <taxon>Sphingobacteriales</taxon>
        <taxon>Sphingobacteriaceae</taxon>
        <taxon>Sphingobacterium</taxon>
    </lineage>
</organism>
<comment type="caution">
    <text evidence="1">The sequence shown here is derived from an EMBL/GenBank/DDBJ whole genome shotgun (WGS) entry which is preliminary data.</text>
</comment>
<proteinExistence type="predicted"/>
<sequence length="74" mass="8356">MTPVRLLADDPVIGRWNVVDPMADEFEDLSPYNYGVNNPILMIDPDGIAADTVRLQPVDIFKDAPKREPVQGFW</sequence>
<dbReference type="AlphaFoldDB" id="D7VLU4"/>
<evidence type="ECO:0000313" key="1">
    <source>
        <dbReference type="EMBL" id="EFK58206.1"/>
    </source>
</evidence>
<dbReference type="RefSeq" id="WP_003001590.1">
    <property type="nucleotide sequence ID" value="NZ_GL379776.1"/>
</dbReference>